<name>A0ABW3YGJ1_9ACTN</name>
<organism evidence="2 3">
    <name type="scientific">Micromonospora sonneratiae</name>
    <dbReference type="NCBI Taxonomy" id="1184706"/>
    <lineage>
        <taxon>Bacteria</taxon>
        <taxon>Bacillati</taxon>
        <taxon>Actinomycetota</taxon>
        <taxon>Actinomycetes</taxon>
        <taxon>Micromonosporales</taxon>
        <taxon>Micromonosporaceae</taxon>
        <taxon>Micromonospora</taxon>
    </lineage>
</organism>
<protein>
    <submittedName>
        <fullName evidence="2">GNAT family N-acetyltransferase</fullName>
        <ecNumber evidence="2">2.3.-.-</ecNumber>
    </submittedName>
</protein>
<feature type="domain" description="N-acetyltransferase" evidence="1">
    <location>
        <begin position="74"/>
        <end position="227"/>
    </location>
</feature>
<evidence type="ECO:0000313" key="2">
    <source>
        <dbReference type="EMBL" id="MFD1323491.1"/>
    </source>
</evidence>
<dbReference type="CDD" id="cd04301">
    <property type="entry name" value="NAT_SF"/>
    <property type="match status" value="1"/>
</dbReference>
<gene>
    <name evidence="2" type="ORF">ACFQ4H_20590</name>
</gene>
<sequence length="232" mass="25249">MSPQSTPAQMADAINELLHATPRVTVEVSRQHTGLVDALTAHGFRESHGPWYAQLWRDLTDLSDLAAHPVPDGYSIRPVRADEFVARVEVHRRCWDPVRIKRMLNLPVTGDEAGSSYSVDKHRAVTATPVYRGDLDMVAVAADGSLSAFGLGWLDAESGSVLFEPVGTAPDHTERGLARALCAEILRAARDLGATQAVVGPRGDDGYPVPRRLYEGLRMCEVAQFVCFTTSS</sequence>
<dbReference type="EMBL" id="JBHTMP010000033">
    <property type="protein sequence ID" value="MFD1323491.1"/>
    <property type="molecule type" value="Genomic_DNA"/>
</dbReference>
<dbReference type="Proteomes" id="UP001597260">
    <property type="component" value="Unassembled WGS sequence"/>
</dbReference>
<dbReference type="SUPFAM" id="SSF55729">
    <property type="entry name" value="Acyl-CoA N-acyltransferases (Nat)"/>
    <property type="match status" value="1"/>
</dbReference>
<proteinExistence type="predicted"/>
<keyword evidence="3" id="KW-1185">Reference proteome</keyword>
<dbReference type="EC" id="2.3.-.-" evidence="2"/>
<keyword evidence="2" id="KW-0012">Acyltransferase</keyword>
<dbReference type="PROSITE" id="PS51186">
    <property type="entry name" value="GNAT"/>
    <property type="match status" value="1"/>
</dbReference>
<evidence type="ECO:0000259" key="1">
    <source>
        <dbReference type="PROSITE" id="PS51186"/>
    </source>
</evidence>
<dbReference type="RefSeq" id="WP_377572719.1">
    <property type="nucleotide sequence ID" value="NZ_JBHTMP010000033.1"/>
</dbReference>
<dbReference type="InterPro" id="IPR000182">
    <property type="entry name" value="GNAT_dom"/>
</dbReference>
<dbReference type="InterPro" id="IPR016181">
    <property type="entry name" value="Acyl_CoA_acyltransferase"/>
</dbReference>
<dbReference type="Gene3D" id="3.40.630.30">
    <property type="match status" value="1"/>
</dbReference>
<comment type="caution">
    <text evidence="2">The sequence shown here is derived from an EMBL/GenBank/DDBJ whole genome shotgun (WGS) entry which is preliminary data.</text>
</comment>
<evidence type="ECO:0000313" key="3">
    <source>
        <dbReference type="Proteomes" id="UP001597260"/>
    </source>
</evidence>
<accession>A0ABW3YGJ1</accession>
<keyword evidence="2" id="KW-0808">Transferase</keyword>
<reference evidence="3" key="1">
    <citation type="journal article" date="2019" name="Int. J. Syst. Evol. Microbiol.">
        <title>The Global Catalogue of Microorganisms (GCM) 10K type strain sequencing project: providing services to taxonomists for standard genome sequencing and annotation.</title>
        <authorList>
            <consortium name="The Broad Institute Genomics Platform"/>
            <consortium name="The Broad Institute Genome Sequencing Center for Infectious Disease"/>
            <person name="Wu L."/>
            <person name="Ma J."/>
        </authorList>
    </citation>
    <scope>NUCLEOTIDE SEQUENCE [LARGE SCALE GENOMIC DNA]</scope>
    <source>
        <strain evidence="3">JCM 31037</strain>
    </source>
</reference>
<dbReference type="GO" id="GO:0016746">
    <property type="term" value="F:acyltransferase activity"/>
    <property type="evidence" value="ECO:0007669"/>
    <property type="project" value="UniProtKB-KW"/>
</dbReference>